<sequence length="247" mass="27454">PGTEYKYSDLGMILLGTILEKLGGNTLNALGNNWFYKPLGMDHTFYNPPVAYRRQIPPTERTVIPVGTSRASLRKKIAVTVASLVGPLKTLSFNLFPKKPAHGFVHDENANLLGGISAHAGLFSNAEDLGKYGKMLLNHGLVNNEELLDSELINLFTARQSTVDEANRGYGWDRPDRDGTSSAGDYFSDKAFGHLGYTGTSFWIDPEQQLIVVLLTNRVHPTREKPGIKQVRRRFHNTVVKSILNFN</sequence>
<dbReference type="InterPro" id="IPR001466">
    <property type="entry name" value="Beta-lactam-related"/>
</dbReference>
<dbReference type="PANTHER" id="PTHR43283:SF11">
    <property type="entry name" value="BETA-LACTAMASE-RELATED DOMAIN-CONTAINING PROTEIN"/>
    <property type="match status" value="1"/>
</dbReference>
<feature type="non-terminal residue" evidence="3">
    <location>
        <position position="1"/>
    </location>
</feature>
<reference evidence="3" key="1">
    <citation type="submission" date="2018-05" db="EMBL/GenBank/DDBJ databases">
        <authorList>
            <person name="Lanie J.A."/>
            <person name="Ng W.-L."/>
            <person name="Kazmierczak K.M."/>
            <person name="Andrzejewski T.M."/>
            <person name="Davidsen T.M."/>
            <person name="Wayne K.J."/>
            <person name="Tettelin H."/>
            <person name="Glass J.I."/>
            <person name="Rusch D."/>
            <person name="Podicherti R."/>
            <person name="Tsui H.-C.T."/>
            <person name="Winkler M.E."/>
        </authorList>
    </citation>
    <scope>NUCLEOTIDE SEQUENCE</scope>
</reference>
<evidence type="ECO:0000313" key="3">
    <source>
        <dbReference type="EMBL" id="SVA30232.1"/>
    </source>
</evidence>
<dbReference type="InterPro" id="IPR050789">
    <property type="entry name" value="Diverse_Enzym_Activities"/>
</dbReference>
<evidence type="ECO:0000256" key="1">
    <source>
        <dbReference type="ARBA" id="ARBA00022801"/>
    </source>
</evidence>
<keyword evidence="1" id="KW-0378">Hydrolase</keyword>
<feature type="domain" description="Beta-lactamase-related" evidence="2">
    <location>
        <begin position="1"/>
        <end position="226"/>
    </location>
</feature>
<dbReference type="AlphaFoldDB" id="A0A381UPY8"/>
<name>A0A381UPY8_9ZZZZ</name>
<protein>
    <recommendedName>
        <fullName evidence="2">Beta-lactamase-related domain-containing protein</fullName>
    </recommendedName>
</protein>
<proteinExistence type="predicted"/>
<evidence type="ECO:0000259" key="2">
    <source>
        <dbReference type="Pfam" id="PF00144"/>
    </source>
</evidence>
<organism evidence="3">
    <name type="scientific">marine metagenome</name>
    <dbReference type="NCBI Taxonomy" id="408172"/>
    <lineage>
        <taxon>unclassified sequences</taxon>
        <taxon>metagenomes</taxon>
        <taxon>ecological metagenomes</taxon>
    </lineage>
</organism>
<dbReference type="PANTHER" id="PTHR43283">
    <property type="entry name" value="BETA-LACTAMASE-RELATED"/>
    <property type="match status" value="1"/>
</dbReference>
<dbReference type="InterPro" id="IPR012338">
    <property type="entry name" value="Beta-lactam/transpept-like"/>
</dbReference>
<dbReference type="Pfam" id="PF00144">
    <property type="entry name" value="Beta-lactamase"/>
    <property type="match status" value="1"/>
</dbReference>
<dbReference type="GO" id="GO:0016787">
    <property type="term" value="F:hydrolase activity"/>
    <property type="evidence" value="ECO:0007669"/>
    <property type="project" value="UniProtKB-KW"/>
</dbReference>
<dbReference type="EMBL" id="UINC01006891">
    <property type="protein sequence ID" value="SVA30232.1"/>
    <property type="molecule type" value="Genomic_DNA"/>
</dbReference>
<dbReference type="SUPFAM" id="SSF56601">
    <property type="entry name" value="beta-lactamase/transpeptidase-like"/>
    <property type="match status" value="1"/>
</dbReference>
<accession>A0A381UPY8</accession>
<dbReference type="Gene3D" id="3.40.710.10">
    <property type="entry name" value="DD-peptidase/beta-lactamase superfamily"/>
    <property type="match status" value="1"/>
</dbReference>
<gene>
    <name evidence="3" type="ORF">METZ01_LOCUS83086</name>
</gene>